<evidence type="ECO:0000256" key="6">
    <source>
        <dbReference type="ARBA" id="ARBA00023163"/>
    </source>
</evidence>
<dbReference type="EMBL" id="KV453928">
    <property type="protein sequence ID" value="ODV74363.1"/>
    <property type="molecule type" value="Genomic_DNA"/>
</dbReference>
<dbReference type="PANTHER" id="PTHR28580">
    <property type="entry name" value="GENERAL TRANSCRIPTION FACTOR IIH SUBUNIT 5"/>
    <property type="match status" value="1"/>
</dbReference>
<dbReference type="SMART" id="SM01395">
    <property type="entry name" value="Tbf5"/>
    <property type="match status" value="1"/>
</dbReference>
<comment type="subcellular location">
    <subcellularLocation>
        <location evidence="1 9">Nucleus</location>
    </subcellularLocation>
</comment>
<evidence type="ECO:0000256" key="8">
    <source>
        <dbReference type="ARBA" id="ARBA00023242"/>
    </source>
</evidence>
<dbReference type="PANTHER" id="PTHR28580:SF1">
    <property type="entry name" value="GENERAL TRANSCRIPTION FACTOR IIH SUBUNIT 5"/>
    <property type="match status" value="1"/>
</dbReference>
<dbReference type="FunFam" id="3.30.70.1220:FF:000002">
    <property type="entry name" value="RNA polymerase II transcription factor B subunit 5"/>
    <property type="match status" value="1"/>
</dbReference>
<sequence length="74" mass="8421">MVRVITGSLVECDPSIRALILQIDSTEHDIVIQELDDTHLLIDKSKVEYVKTMLNKLLAANTYNPLDDEENNDH</sequence>
<organism evidence="10 12">
    <name type="scientific">Cyberlindnera jadinii (strain ATCC 18201 / CBS 1600 / BCRC 20928 / JCM 3617 / NBRC 0987 / NRRL Y-1542)</name>
    <name type="common">Torula yeast</name>
    <name type="synonym">Candida utilis</name>
    <dbReference type="NCBI Taxonomy" id="983966"/>
    <lineage>
        <taxon>Eukaryota</taxon>
        <taxon>Fungi</taxon>
        <taxon>Dikarya</taxon>
        <taxon>Ascomycota</taxon>
        <taxon>Saccharomycotina</taxon>
        <taxon>Saccharomycetes</taxon>
        <taxon>Phaffomycetales</taxon>
        <taxon>Phaffomycetaceae</taxon>
        <taxon>Cyberlindnera</taxon>
    </lineage>
</organism>
<proteinExistence type="inferred from homology"/>
<dbReference type="OrthoDB" id="354at2759"/>
<dbReference type="InterPro" id="IPR009400">
    <property type="entry name" value="TFIIH_TTDA/Tfb5"/>
</dbReference>
<dbReference type="Pfam" id="PF06331">
    <property type="entry name" value="Tfb5"/>
    <property type="match status" value="1"/>
</dbReference>
<accession>A0A1E4S4J2</accession>
<evidence type="ECO:0000313" key="11">
    <source>
        <dbReference type="EMBL" id="ODV74363.1"/>
    </source>
</evidence>
<dbReference type="InterPro" id="IPR035935">
    <property type="entry name" value="TFB5-like_sf"/>
</dbReference>
<protein>
    <recommendedName>
        <fullName evidence="3 9">General transcription and DNA repair factor IIH subunit TFB5</fullName>
    </recommendedName>
</protein>
<name>A0A0H5C5Q5_CYBJN</name>
<comment type="subunit">
    <text evidence="9">Component of the 7-subunit TFIIH core complex.</text>
</comment>
<keyword evidence="7 9" id="KW-0234">DNA repair</keyword>
<dbReference type="GeneID" id="30987549"/>
<reference evidence="12" key="2">
    <citation type="journal article" date="2015" name="J. Biotechnol.">
        <title>The structure of the Cyberlindnera jadinii genome and its relation to Candida utilis analyzed by the occurrence of single nucleotide polymorphisms.</title>
        <authorList>
            <person name="Rupp O."/>
            <person name="Brinkrolf K."/>
            <person name="Buerth C."/>
            <person name="Kunigo M."/>
            <person name="Schneider J."/>
            <person name="Jaenicke S."/>
            <person name="Goesmann A."/>
            <person name="Puehler A."/>
            <person name="Jaeger K.-E."/>
            <person name="Ernst J.F."/>
        </authorList>
    </citation>
    <scope>NUCLEOTIDE SEQUENCE [LARGE SCALE GENOMIC DNA]</scope>
    <source>
        <strain evidence="12">ATCC 18201 / CBS 1600 / BCRC 20928 / JCM 3617 / NBRC 0987 / NRRL Y-1542</strain>
    </source>
</reference>
<dbReference type="STRING" id="983966.A0A0H5C5Q5"/>
<evidence type="ECO:0000313" key="12">
    <source>
        <dbReference type="Proteomes" id="UP000038830"/>
    </source>
</evidence>
<evidence type="ECO:0000256" key="5">
    <source>
        <dbReference type="ARBA" id="ARBA00023015"/>
    </source>
</evidence>
<keyword evidence="6 9" id="KW-0804">Transcription</keyword>
<keyword evidence="4 9" id="KW-0227">DNA damage</keyword>
<evidence type="ECO:0000256" key="4">
    <source>
        <dbReference type="ARBA" id="ARBA00022763"/>
    </source>
</evidence>
<dbReference type="EMBL" id="CDQK01000004">
    <property type="protein sequence ID" value="CEP23142.1"/>
    <property type="molecule type" value="Genomic_DNA"/>
</dbReference>
<dbReference type="Proteomes" id="UP000094389">
    <property type="component" value="Unassembled WGS sequence"/>
</dbReference>
<comment type="function">
    <text evidence="9">In NER, TFIIH acts by opening DNA around the lesion to allow the excision of the damaged oligonucleotide and its replacement by a new DNA fragment. In transcription, TFIIH has an essential role in transcription initiation. When the pre-initiation complex (PIC) has been established, TFIIH is required for promoter opening and promoter escape.</text>
</comment>
<dbReference type="GO" id="GO:0006294">
    <property type="term" value="P:nucleotide-excision repair, preincision complex assembly"/>
    <property type="evidence" value="ECO:0007669"/>
    <property type="project" value="TreeGrafter"/>
</dbReference>
<dbReference type="GO" id="GO:0005675">
    <property type="term" value="C:transcription factor TFIIH holo complex"/>
    <property type="evidence" value="ECO:0007669"/>
    <property type="project" value="TreeGrafter"/>
</dbReference>
<gene>
    <name evidence="10" type="primary">TFB5</name>
    <name evidence="10" type="ORF">BN1211_3660</name>
    <name evidence="11" type="ORF">CYBJADRAFT_137789</name>
</gene>
<dbReference type="OMA" id="IYNPMDE"/>
<reference evidence="11 13" key="3">
    <citation type="journal article" date="2016" name="Proc. Natl. Acad. Sci. U.S.A.">
        <title>Comparative genomics of biotechnologically important yeasts.</title>
        <authorList>
            <person name="Riley R."/>
            <person name="Haridas S."/>
            <person name="Wolfe K.H."/>
            <person name="Lopes M.R."/>
            <person name="Hittinger C.T."/>
            <person name="Goeker M."/>
            <person name="Salamov A.A."/>
            <person name="Wisecaver J.H."/>
            <person name="Long T.M."/>
            <person name="Calvey C.H."/>
            <person name="Aerts A.L."/>
            <person name="Barry K.W."/>
            <person name="Choi C."/>
            <person name="Clum A."/>
            <person name="Coughlan A.Y."/>
            <person name="Deshpande S."/>
            <person name="Douglass A.P."/>
            <person name="Hanson S.J."/>
            <person name="Klenk H.-P."/>
            <person name="LaButti K.M."/>
            <person name="Lapidus A."/>
            <person name="Lindquist E.A."/>
            <person name="Lipzen A.M."/>
            <person name="Meier-Kolthoff J.P."/>
            <person name="Ohm R.A."/>
            <person name="Otillar R.P."/>
            <person name="Pangilinan J.L."/>
            <person name="Peng Y."/>
            <person name="Rokas A."/>
            <person name="Rosa C.A."/>
            <person name="Scheuner C."/>
            <person name="Sibirny A.A."/>
            <person name="Slot J.C."/>
            <person name="Stielow J.B."/>
            <person name="Sun H."/>
            <person name="Kurtzman C.P."/>
            <person name="Blackwell M."/>
            <person name="Grigoriev I.V."/>
            <person name="Jeffries T.W."/>
        </authorList>
    </citation>
    <scope>NUCLEOTIDE SEQUENCE [LARGE SCALE GENOMIC DNA]</scope>
    <source>
        <strain evidence="13">ATCC 18201 / CBS 1600 / BCRC 20928 / JCM 3617 / NBRC 0987 / NRRL Y-1542</strain>
        <strain evidence="11">NRRL Y-1542</strain>
    </source>
</reference>
<evidence type="ECO:0000256" key="3">
    <source>
        <dbReference type="ARBA" id="ARBA00021274"/>
    </source>
</evidence>
<dbReference type="GO" id="GO:0006367">
    <property type="term" value="P:transcription initiation at RNA polymerase II promoter"/>
    <property type="evidence" value="ECO:0007669"/>
    <property type="project" value="UniProtKB-UniRule"/>
</dbReference>
<dbReference type="AlphaFoldDB" id="A0A0H5C5Q5"/>
<keyword evidence="8 9" id="KW-0539">Nucleus</keyword>
<evidence type="ECO:0000313" key="13">
    <source>
        <dbReference type="Proteomes" id="UP000094389"/>
    </source>
</evidence>
<evidence type="ECO:0000313" key="10">
    <source>
        <dbReference type="EMBL" id="CEP23142.1"/>
    </source>
</evidence>
<evidence type="ECO:0000256" key="1">
    <source>
        <dbReference type="ARBA" id="ARBA00004123"/>
    </source>
</evidence>
<dbReference type="Proteomes" id="UP000038830">
    <property type="component" value="Unassembled WGS sequence"/>
</dbReference>
<dbReference type="RefSeq" id="XP_020071402.1">
    <property type="nucleotide sequence ID" value="XM_020213153.1"/>
</dbReference>
<evidence type="ECO:0000256" key="9">
    <source>
        <dbReference type="RuleBase" id="RU368032"/>
    </source>
</evidence>
<keyword evidence="13" id="KW-1185">Reference proteome</keyword>
<keyword evidence="5 9" id="KW-0805">Transcription regulation</keyword>
<dbReference type="Gene3D" id="3.30.70.1220">
    <property type="entry name" value="TFB5-like"/>
    <property type="match status" value="1"/>
</dbReference>
<evidence type="ECO:0000256" key="7">
    <source>
        <dbReference type="ARBA" id="ARBA00023204"/>
    </source>
</evidence>
<accession>A0A0H5C5Q5</accession>
<dbReference type="GO" id="GO:0000439">
    <property type="term" value="C:transcription factor TFIIH core complex"/>
    <property type="evidence" value="ECO:0007669"/>
    <property type="project" value="UniProtKB-UniRule"/>
</dbReference>
<evidence type="ECO:0000256" key="2">
    <source>
        <dbReference type="ARBA" id="ARBA00007470"/>
    </source>
</evidence>
<dbReference type="SUPFAM" id="SSF142897">
    <property type="entry name" value="TFB5-like"/>
    <property type="match status" value="1"/>
</dbReference>
<comment type="similarity">
    <text evidence="2 9">Belongs to the TFB5 family.</text>
</comment>
<reference evidence="10" key="1">
    <citation type="submission" date="2014-12" db="EMBL/GenBank/DDBJ databases">
        <authorList>
            <person name="Jaenicke S."/>
        </authorList>
    </citation>
    <scope>NUCLEOTIDE SEQUENCE [LARGE SCALE GENOMIC DNA]</scope>
    <source>
        <strain evidence="10">CBS1600</strain>
    </source>
</reference>